<evidence type="ECO:0000256" key="2">
    <source>
        <dbReference type="ARBA" id="ARBA00023002"/>
    </source>
</evidence>
<dbReference type="InterPro" id="IPR029752">
    <property type="entry name" value="D-isomer_DH_CS1"/>
</dbReference>
<dbReference type="SUPFAM" id="SSF51735">
    <property type="entry name" value="NAD(P)-binding Rossmann-fold domains"/>
    <property type="match status" value="1"/>
</dbReference>
<proteinExistence type="inferred from homology"/>
<dbReference type="PhylomeDB" id="A7STU0"/>
<dbReference type="FunFam" id="3.40.50.720:FF:000462">
    <property type="entry name" value="Glyoxylate reductase (NADP+)"/>
    <property type="match status" value="1"/>
</dbReference>
<reference evidence="6 7" key="1">
    <citation type="journal article" date="2007" name="Science">
        <title>Sea anemone genome reveals ancestral eumetazoan gene repertoire and genomic organization.</title>
        <authorList>
            <person name="Putnam N.H."/>
            <person name="Srivastava M."/>
            <person name="Hellsten U."/>
            <person name="Dirks B."/>
            <person name="Chapman J."/>
            <person name="Salamov A."/>
            <person name="Terry A."/>
            <person name="Shapiro H."/>
            <person name="Lindquist E."/>
            <person name="Kapitonov V.V."/>
            <person name="Jurka J."/>
            <person name="Genikhovich G."/>
            <person name="Grigoriev I.V."/>
            <person name="Lucas S.M."/>
            <person name="Steele R.E."/>
            <person name="Finnerty J.R."/>
            <person name="Technau U."/>
            <person name="Martindale M.Q."/>
            <person name="Rokhsar D.S."/>
        </authorList>
    </citation>
    <scope>NUCLEOTIDE SEQUENCE [LARGE SCALE GENOMIC DNA]</scope>
    <source>
        <strain evidence="7">CH2 X CH6</strain>
    </source>
</reference>
<dbReference type="SUPFAM" id="SSF52283">
    <property type="entry name" value="Formate/glycerate dehydrogenase catalytic domain-like"/>
    <property type="match status" value="1"/>
</dbReference>
<dbReference type="CDD" id="cd05301">
    <property type="entry name" value="GDH"/>
    <property type="match status" value="1"/>
</dbReference>
<evidence type="ECO:0000313" key="6">
    <source>
        <dbReference type="EMBL" id="EDO32867.1"/>
    </source>
</evidence>
<dbReference type="OMA" id="VMDAAPS"/>
<evidence type="ECO:0000256" key="1">
    <source>
        <dbReference type="ARBA" id="ARBA00005854"/>
    </source>
</evidence>
<dbReference type="EMBL" id="DS469802">
    <property type="protein sequence ID" value="EDO32867.1"/>
    <property type="molecule type" value="Genomic_DNA"/>
</dbReference>
<dbReference type="InterPro" id="IPR006139">
    <property type="entry name" value="D-isomer_2_OHA_DH_cat_dom"/>
</dbReference>
<dbReference type="InParanoid" id="A7STU0"/>
<dbReference type="STRING" id="45351.A7STU0"/>
<evidence type="ECO:0000313" key="7">
    <source>
        <dbReference type="Proteomes" id="UP000001593"/>
    </source>
</evidence>
<evidence type="ECO:0000256" key="3">
    <source>
        <dbReference type="RuleBase" id="RU003719"/>
    </source>
</evidence>
<dbReference type="AlphaFoldDB" id="A7STU0"/>
<dbReference type="GO" id="GO:0051287">
    <property type="term" value="F:NAD binding"/>
    <property type="evidence" value="ECO:0007669"/>
    <property type="project" value="InterPro"/>
</dbReference>
<dbReference type="Proteomes" id="UP000001593">
    <property type="component" value="Unassembled WGS sequence"/>
</dbReference>
<name>A7STU0_NEMVE</name>
<keyword evidence="2 3" id="KW-0560">Oxidoreductase</keyword>
<comment type="similarity">
    <text evidence="1 3">Belongs to the D-isomer specific 2-hydroxyacid dehydrogenase family.</text>
</comment>
<dbReference type="Gene3D" id="3.40.50.720">
    <property type="entry name" value="NAD(P)-binding Rossmann-like Domain"/>
    <property type="match status" value="2"/>
</dbReference>
<evidence type="ECO:0000259" key="4">
    <source>
        <dbReference type="Pfam" id="PF00389"/>
    </source>
</evidence>
<dbReference type="InterPro" id="IPR050223">
    <property type="entry name" value="D-isomer_2-hydroxyacid_DH"/>
</dbReference>
<dbReference type="InterPro" id="IPR036291">
    <property type="entry name" value="NAD(P)-bd_dom_sf"/>
</dbReference>
<dbReference type="GO" id="GO:0030267">
    <property type="term" value="F:glyoxylate reductase (NADPH) activity"/>
    <property type="evidence" value="ECO:0000318"/>
    <property type="project" value="GO_Central"/>
</dbReference>
<dbReference type="Pfam" id="PF00389">
    <property type="entry name" value="2-Hacid_dh"/>
    <property type="match status" value="1"/>
</dbReference>
<feature type="domain" description="D-isomer specific 2-hydroxyacid dehydrogenase catalytic" evidence="4">
    <location>
        <begin position="18"/>
        <end position="332"/>
    </location>
</feature>
<accession>A7STU0</accession>
<dbReference type="HOGENOM" id="CLU_019796_1_2_1"/>
<dbReference type="PANTHER" id="PTHR10996">
    <property type="entry name" value="2-HYDROXYACID DEHYDROGENASE-RELATED"/>
    <property type="match status" value="1"/>
</dbReference>
<protein>
    <submittedName>
        <fullName evidence="6">Uncharacterized protein</fullName>
    </submittedName>
</protein>
<dbReference type="Pfam" id="PF02826">
    <property type="entry name" value="2-Hacid_dh_C"/>
    <property type="match status" value="1"/>
</dbReference>
<dbReference type="PANTHER" id="PTHR10996:SF257">
    <property type="entry name" value="GLYOXYLATE REDUCTASE 1"/>
    <property type="match status" value="1"/>
</dbReference>
<keyword evidence="7" id="KW-1185">Reference proteome</keyword>
<dbReference type="eggNOG" id="KOG0069">
    <property type="taxonomic scope" value="Eukaryota"/>
</dbReference>
<evidence type="ECO:0000259" key="5">
    <source>
        <dbReference type="Pfam" id="PF02826"/>
    </source>
</evidence>
<dbReference type="GO" id="GO:0016618">
    <property type="term" value="F:hydroxypyruvate reductase [NAD(P)H] activity"/>
    <property type="evidence" value="ECO:0000318"/>
    <property type="project" value="GO_Central"/>
</dbReference>
<gene>
    <name evidence="6" type="ORF">NEMVEDRAFT_v1g174268</name>
</gene>
<feature type="domain" description="D-isomer specific 2-hydroxyacid dehydrogenase NAD-binding" evidence="5">
    <location>
        <begin position="111"/>
        <end position="300"/>
    </location>
</feature>
<dbReference type="GO" id="GO:0005829">
    <property type="term" value="C:cytosol"/>
    <property type="evidence" value="ECO:0000318"/>
    <property type="project" value="GO_Central"/>
</dbReference>
<organism evidence="6 7">
    <name type="scientific">Nematostella vectensis</name>
    <name type="common">Starlet sea anemone</name>
    <dbReference type="NCBI Taxonomy" id="45351"/>
    <lineage>
        <taxon>Eukaryota</taxon>
        <taxon>Metazoa</taxon>
        <taxon>Cnidaria</taxon>
        <taxon>Anthozoa</taxon>
        <taxon>Hexacorallia</taxon>
        <taxon>Actiniaria</taxon>
        <taxon>Edwardsiidae</taxon>
        <taxon>Nematostella</taxon>
    </lineage>
</organism>
<sequence length="332" mass="35761">MADDLVFVVRIPCVPLLHPATQEILDSQRNIRFISSDEVSDKNRSRVQGLYIHAGFVVVDSALMDCYPELRVISSAGVGVDHIDLAAATIRGIRVGNTPGVVQECTADHAIGLLLASARKICSGDSVIRQPGFSKESIFNSFGTKVTGSTLGIVGLGGVGSAVANRAKGFKMRILYHNRTRKEDKELETVVLLFYYAFVGAEYCSKLDELLKESDFVVLCCALTDETRHLITAAQLSQMKSSATLINVARGGLVNHDDLTTALQNGVIRGAALDVTEPEPLPHGHPLLALPNVIVTPHVGATTFGTFIEMMQMVMDNLAAGISNKTLPYQVN</sequence>
<dbReference type="PROSITE" id="PS00065">
    <property type="entry name" value="D_2_HYDROXYACID_DH_1"/>
    <property type="match status" value="1"/>
</dbReference>
<dbReference type="InterPro" id="IPR006140">
    <property type="entry name" value="D-isomer_DH_NAD-bd"/>
</dbReference>